<dbReference type="InterPro" id="IPR006931">
    <property type="entry name" value="Calcipressin"/>
</dbReference>
<evidence type="ECO:0000313" key="3">
    <source>
        <dbReference type="EMBL" id="THH08697.1"/>
    </source>
</evidence>
<dbReference type="AlphaFoldDB" id="A0A4S4LAY2"/>
<comment type="caution">
    <text evidence="3">The sequence shown here is derived from an EMBL/GenBank/DDBJ whole genome shotgun (WGS) entry which is preliminary data.</text>
</comment>
<dbReference type="InterPro" id="IPR012677">
    <property type="entry name" value="Nucleotide-bd_a/b_plait_sf"/>
</dbReference>
<dbReference type="Gene3D" id="3.30.70.330">
    <property type="match status" value="1"/>
</dbReference>
<organism evidence="3 4">
    <name type="scientific">Phellinidium pouzarii</name>
    <dbReference type="NCBI Taxonomy" id="167371"/>
    <lineage>
        <taxon>Eukaryota</taxon>
        <taxon>Fungi</taxon>
        <taxon>Dikarya</taxon>
        <taxon>Basidiomycota</taxon>
        <taxon>Agaricomycotina</taxon>
        <taxon>Agaricomycetes</taxon>
        <taxon>Hymenochaetales</taxon>
        <taxon>Hymenochaetaceae</taxon>
        <taxon>Phellinidium</taxon>
    </lineage>
</organism>
<evidence type="ECO:0000256" key="1">
    <source>
        <dbReference type="ARBA" id="ARBA00008209"/>
    </source>
</evidence>
<dbReference type="GO" id="GO:0008597">
    <property type="term" value="F:calcium-dependent protein serine/threonine phosphatase regulator activity"/>
    <property type="evidence" value="ECO:0007669"/>
    <property type="project" value="TreeGrafter"/>
</dbReference>
<comment type="similarity">
    <text evidence="1">Belongs to the RCAN family.</text>
</comment>
<gene>
    <name evidence="3" type="ORF">EW145_g2517</name>
</gene>
<dbReference type="SUPFAM" id="SSF54928">
    <property type="entry name" value="RNA-binding domain, RBD"/>
    <property type="match status" value="1"/>
</dbReference>
<dbReference type="Pfam" id="PF04847">
    <property type="entry name" value="Calcipressin"/>
    <property type="match status" value="1"/>
</dbReference>
<feature type="compositionally biased region" description="Pro residues" evidence="2">
    <location>
        <begin position="13"/>
        <end position="24"/>
    </location>
</feature>
<dbReference type="GO" id="GO:0005634">
    <property type="term" value="C:nucleus"/>
    <property type="evidence" value="ECO:0007669"/>
    <property type="project" value="TreeGrafter"/>
</dbReference>
<dbReference type="OrthoDB" id="17212at2759"/>
<reference evidence="3 4" key="1">
    <citation type="submission" date="2019-02" db="EMBL/GenBank/DDBJ databases">
        <title>Genome sequencing of the rare red list fungi Phellinidium pouzarii.</title>
        <authorList>
            <person name="Buettner E."/>
            <person name="Kellner H."/>
        </authorList>
    </citation>
    <scope>NUCLEOTIDE SEQUENCE [LARGE SCALE GENOMIC DNA]</scope>
    <source>
        <strain evidence="3 4">DSM 108285</strain>
    </source>
</reference>
<dbReference type="Proteomes" id="UP000308199">
    <property type="component" value="Unassembled WGS sequence"/>
</dbReference>
<dbReference type="PANTHER" id="PTHR10300">
    <property type="entry name" value="CALCIPRESSIN"/>
    <property type="match status" value="1"/>
</dbReference>
<evidence type="ECO:0008006" key="5">
    <source>
        <dbReference type="Google" id="ProtNLM"/>
    </source>
</evidence>
<name>A0A4S4LAY2_9AGAM</name>
<feature type="region of interest" description="Disordered" evidence="2">
    <location>
        <begin position="1"/>
        <end position="24"/>
    </location>
</feature>
<dbReference type="GO" id="GO:0019722">
    <property type="term" value="P:calcium-mediated signaling"/>
    <property type="evidence" value="ECO:0007669"/>
    <property type="project" value="InterPro"/>
</dbReference>
<evidence type="ECO:0000313" key="4">
    <source>
        <dbReference type="Proteomes" id="UP000308199"/>
    </source>
</evidence>
<dbReference type="PANTHER" id="PTHR10300:SF14">
    <property type="entry name" value="PROTEIN SARAH"/>
    <property type="match status" value="1"/>
</dbReference>
<evidence type="ECO:0000256" key="2">
    <source>
        <dbReference type="SAM" id="MobiDB-lite"/>
    </source>
</evidence>
<dbReference type="EMBL" id="SGPK01000090">
    <property type="protein sequence ID" value="THH08697.1"/>
    <property type="molecule type" value="Genomic_DNA"/>
</dbReference>
<protein>
    <recommendedName>
        <fullName evidence="5">Calcipressin</fullName>
    </recommendedName>
</protein>
<dbReference type="GO" id="GO:0005737">
    <property type="term" value="C:cytoplasm"/>
    <property type="evidence" value="ECO:0007669"/>
    <property type="project" value="TreeGrafter"/>
</dbReference>
<dbReference type="GO" id="GO:0003676">
    <property type="term" value="F:nucleic acid binding"/>
    <property type="evidence" value="ECO:0007669"/>
    <property type="project" value="InterPro"/>
</dbReference>
<dbReference type="InterPro" id="IPR035979">
    <property type="entry name" value="RBD_domain_sf"/>
</dbReference>
<keyword evidence="4" id="KW-1185">Reference proteome</keyword>
<sequence length="263" mass="28866">MVSQFSDFSISVPPTPPLSDTPPPVTHTNSLVVTGLSHAFFHPLVLDALRSHFSLYGEIYAWAPIRAFSRVILVYYNESDAENAKLSSDGLMIDATSGSPETVLRVYRADPTPIHTDASGLSSPITTRSQPKFSPYHLRPPALEKNFLISPPGSPPVGWEPMRELPPNDTPLADDLITALRRLQFSQEHDHDHLTGLSVLIEPEEGPGVGVYVEDCGDADVDIELHRAEDESYQGEGWFYGNPYAARRIAPAPTMRPPMPASV</sequence>
<accession>A0A4S4LAY2</accession>
<proteinExistence type="inferred from homology"/>